<dbReference type="EMBL" id="HE774682">
    <property type="protein sequence ID" value="CCG53174.1"/>
    <property type="molecule type" value="Genomic_DNA"/>
</dbReference>
<dbReference type="AlphaFoldDB" id="H8XPA0"/>
<evidence type="ECO:0000313" key="1">
    <source>
        <dbReference type="EMBL" id="CCG53174.1"/>
    </source>
</evidence>
<evidence type="ECO:0008006" key="3">
    <source>
        <dbReference type="Google" id="ProtNLM"/>
    </source>
</evidence>
<dbReference type="InterPro" id="IPR035905">
    <property type="entry name" value="Barstar-like_sf"/>
</dbReference>
<sequence>MQRIETGYIGNDEWLETSKELVNSSNIICLTKDNYKTCDYNPLIWFGTNLTQFLSRIGDSEVCPLFGKHINNIDDFAYQLCRTIPWGFETGRNLNSVYDVILNFTTQPRNRYFIWYDAQHLFHSDRELFDGLFERLIVASYLNSNGKATHDYQVNQKVILLFDDTCENEISDLLNVNYYTPSIFDNFDTEEKYDVLHKQTLVIIK</sequence>
<reference evidence="2" key="2">
    <citation type="submission" date="2012-03" db="EMBL/GenBank/DDBJ databases">
        <title>Complete genome sequence of Flavobacterium indicum GPTSA100-9T, isolated from warm spring water.</title>
        <authorList>
            <person name="Barbier P."/>
            <person name="Houel A."/>
            <person name="Loux V."/>
            <person name="Poulain J."/>
            <person name="Bernardet J.-F."/>
            <person name="Touchon M."/>
            <person name="Duchaud E."/>
        </authorList>
    </citation>
    <scope>NUCLEOTIDE SEQUENCE [LARGE SCALE GENOMIC DNA]</scope>
    <source>
        <strain evidence="2">DSM 17447 / CIP 109464 / GPTSA100-9</strain>
    </source>
</reference>
<reference evidence="1 2" key="1">
    <citation type="journal article" date="2012" name="J. Bacteriol.">
        <title>Complete Genome Sequence of Flavobacterium indicum GPSTA100-9T, Isolated from Warm Spring Water.</title>
        <authorList>
            <person name="Barbier P."/>
            <person name="Houel A."/>
            <person name="Loux V."/>
            <person name="Poulain J."/>
            <person name="Bernardet J.F."/>
            <person name="Touchon M."/>
            <person name="Duchaud E."/>
        </authorList>
    </citation>
    <scope>NUCLEOTIDE SEQUENCE [LARGE SCALE GENOMIC DNA]</scope>
    <source>
        <strain evidence="2">DSM 17447 / CIP 109464 / GPTSA100-9</strain>
    </source>
</reference>
<dbReference type="HOGENOM" id="CLU_1335875_0_0_10"/>
<dbReference type="KEGG" id="fin:KQS_06050"/>
<dbReference type="PATRIC" id="fig|1094466.5.peg.1189"/>
<dbReference type="OrthoDB" id="678785at2"/>
<keyword evidence="2" id="KW-1185">Reference proteome</keyword>
<proteinExistence type="predicted"/>
<name>H8XPA0_FLAIG</name>
<gene>
    <name evidence="1" type="ordered locus">KQS_06050</name>
</gene>
<dbReference type="STRING" id="1094466.KQS_06050"/>
<protein>
    <recommendedName>
        <fullName evidence="3">Barstar (barnase inhibitor) domain-containing protein</fullName>
    </recommendedName>
</protein>
<accession>H8XPA0</accession>
<dbReference type="SUPFAM" id="SSF52038">
    <property type="entry name" value="Barstar-related"/>
    <property type="match status" value="1"/>
</dbReference>
<evidence type="ECO:0000313" key="2">
    <source>
        <dbReference type="Proteomes" id="UP000007599"/>
    </source>
</evidence>
<dbReference type="RefSeq" id="WP_014388300.1">
    <property type="nucleotide sequence ID" value="NC_017025.1"/>
</dbReference>
<dbReference type="Proteomes" id="UP000007599">
    <property type="component" value="Chromosome I"/>
</dbReference>
<organism evidence="1 2">
    <name type="scientific">Flavobacterium indicum (strain DSM 17447 / CIP 109464 / GPTSA100-9)</name>
    <dbReference type="NCBI Taxonomy" id="1094466"/>
    <lineage>
        <taxon>Bacteria</taxon>
        <taxon>Pseudomonadati</taxon>
        <taxon>Bacteroidota</taxon>
        <taxon>Flavobacteriia</taxon>
        <taxon>Flavobacteriales</taxon>
        <taxon>Flavobacteriaceae</taxon>
        <taxon>Flavobacterium</taxon>
    </lineage>
</organism>